<feature type="region of interest" description="Disordered" evidence="2">
    <location>
        <begin position="1044"/>
        <end position="1092"/>
    </location>
</feature>
<feature type="region of interest" description="Disordered" evidence="2">
    <location>
        <begin position="1147"/>
        <end position="1178"/>
    </location>
</feature>
<feature type="compositionally biased region" description="Polar residues" evidence="2">
    <location>
        <begin position="167"/>
        <end position="181"/>
    </location>
</feature>
<reference evidence="3 4" key="2">
    <citation type="submission" date="2016-08" db="EMBL/GenBank/DDBJ databases">
        <title>Pervasive Adenine N6-methylation of Active Genes in Fungi.</title>
        <authorList>
            <consortium name="DOE Joint Genome Institute"/>
            <person name="Mondo S.J."/>
            <person name="Dannebaum R.O."/>
            <person name="Kuo R.C."/>
            <person name="Labutti K."/>
            <person name="Haridas S."/>
            <person name="Kuo A."/>
            <person name="Salamov A."/>
            <person name="Ahrendt S.R."/>
            <person name="Lipzen A."/>
            <person name="Sullivan W."/>
            <person name="Andreopoulos W.B."/>
            <person name="Clum A."/>
            <person name="Lindquist E."/>
            <person name="Daum C."/>
            <person name="Ramamoorthy G.K."/>
            <person name="Gryganskyi A."/>
            <person name="Culley D."/>
            <person name="Magnuson J.K."/>
            <person name="James T.Y."/>
            <person name="O'Malley M.A."/>
            <person name="Stajich J.E."/>
            <person name="Spatafora J.W."/>
            <person name="Visel A."/>
            <person name="Grigoriev I.V."/>
        </authorList>
    </citation>
    <scope>NUCLEOTIDE SEQUENCE [LARGE SCALE GENOMIC DNA]</scope>
    <source>
        <strain evidence="3 4">S4</strain>
    </source>
</reference>
<feature type="compositionally biased region" description="Low complexity" evidence="2">
    <location>
        <begin position="1157"/>
        <end position="1178"/>
    </location>
</feature>
<evidence type="ECO:0000313" key="4">
    <source>
        <dbReference type="Proteomes" id="UP000193944"/>
    </source>
</evidence>
<organism evidence="3 4">
    <name type="scientific">Anaeromyces robustus</name>
    <dbReference type="NCBI Taxonomy" id="1754192"/>
    <lineage>
        <taxon>Eukaryota</taxon>
        <taxon>Fungi</taxon>
        <taxon>Fungi incertae sedis</taxon>
        <taxon>Chytridiomycota</taxon>
        <taxon>Chytridiomycota incertae sedis</taxon>
        <taxon>Neocallimastigomycetes</taxon>
        <taxon>Neocallimastigales</taxon>
        <taxon>Neocallimastigaceae</taxon>
        <taxon>Anaeromyces</taxon>
    </lineage>
</organism>
<feature type="coiled-coil region" evidence="1">
    <location>
        <begin position="801"/>
        <end position="872"/>
    </location>
</feature>
<name>A0A1Y1WVR6_9FUNG</name>
<feature type="compositionally biased region" description="Low complexity" evidence="2">
    <location>
        <begin position="1047"/>
        <end position="1060"/>
    </location>
</feature>
<feature type="compositionally biased region" description="Polar residues" evidence="2">
    <location>
        <begin position="253"/>
        <end position="267"/>
    </location>
</feature>
<feature type="region of interest" description="Disordered" evidence="2">
    <location>
        <begin position="128"/>
        <end position="208"/>
    </location>
</feature>
<feature type="coiled-coil region" evidence="1">
    <location>
        <begin position="533"/>
        <end position="570"/>
    </location>
</feature>
<dbReference type="AlphaFoldDB" id="A0A1Y1WVR6"/>
<evidence type="ECO:0000256" key="2">
    <source>
        <dbReference type="SAM" id="MobiDB-lite"/>
    </source>
</evidence>
<sequence>MELSDVENFDFDFDFDTHKNENVENDSDYYLNNLREEECNNDNINPSSQSILNSEDFSSILDDKPDIDHSQSKKFHHLCKYHLNNDNNNNKTIDSERKLISDAINEAIEKHVTFEKEIMNEGEIINYQNNIPNTNSTSFSHNTDKKENENDNINSFDNNDTHDKNLLNKSSQIKFNSSIDTNKFEQEEKENENDNMNSFDNNDTHDKNLLNKSSQIKFNSSIHTNKFEQEEKENENDDMNSLDNNDIHDKNLLNKSSQIKFNSSIHTNKFEQEEKENENDDMNSLDNNDIHDKNLLNKSSQIKFNSSIHTNKFEQEEKENYNKKEQSLRYHDNDNPLKFLSKSRSYSSSSNSFIDDQRRIVTNIDEIEKTIFNIRKDSIKNGNLLNENKPISIQNQQHHYQQQQQQQQDKQPKIVCYHDFSTVPQEILDDIKNYNDLKFEEYNHKINERKIKQNTNKKIIHKMKDSNENSNLLFDPTKEFIYLSPFTKSKINGKRNYDSSMIEKSTNIKTKTSSSLPTTSNPNIENDNNKLSNENYDFENDNQKENINNYNNSKSDLNLMNNNIENNNNNFSFERKNPKYIEDLNEIKPILENNTDVKNRNNINNTEKISNSNYYDEKINKVKNSNQDIPINLNSEEKSNEDNLLKTQSTGNSNDAIMMNNVMVENSIIVSENNNKKSYIDKELIENNMNQRNKEEEIKLLENYAELDYQKEIENYQSWLHKKNQLKIKEKQLKNMKHKDNEKTLILSPNNNNNNNNNNSYNTIKKNYHQNGSIIKITGKTKERKEKNEKAYNNWLNAKIAQEKEKKILAMSNKIKQLENEKSDIIQKGIKEKRKIEKLNEWMKTKKLEEIKKRKEKEKEEKEKILIKEKQKQLDKDNFEAWCQKKKQEKQKYKGKSFQEIHHIVNHSKEWIDSTNESEVDVKKSISSLILSTSSLKNLSTNKIKSSQSFKSIDSYKGRSLSSKNHKNKSKSKSKSFLSKSKSRSIMGSINGGLVINFKDINLFTDSEKQLFSKNNNQKNKKEKSKKKDKKLIDSDSYGNGIYGVYDDVNNNNNNNNNKNNNDDDDSQKNDTNIKKQTSNNNKNINAPPSLFDDYKKYENYPNFKRKYPLLIGNAGKEMLLLEQKELQKKEKQRNISLKFALDHQNSQITGRKDSSLSDNNNNNNNNNNSNIISSSTSGSIITRRKSFVGGHNRRSSVASVNRKKSNVYIPKIKPIESLIDPSLLKFLIENQNLNINEIKDEELLINSNYHTSRQRLSDLFQNKLYLENLLKILSSKQ</sequence>
<feature type="compositionally biased region" description="Basic and acidic residues" evidence="2">
    <location>
        <begin position="311"/>
        <end position="335"/>
    </location>
</feature>
<gene>
    <name evidence="3" type="ORF">BCR32DRAFT_247822</name>
</gene>
<accession>A0A1Y1WVR6</accession>
<proteinExistence type="predicted"/>
<evidence type="ECO:0000313" key="3">
    <source>
        <dbReference type="EMBL" id="ORX77603.1"/>
    </source>
</evidence>
<feature type="compositionally biased region" description="Polar residues" evidence="2">
    <location>
        <begin position="296"/>
        <end position="310"/>
    </location>
</feature>
<keyword evidence="4" id="KW-1185">Reference proteome</keyword>
<feature type="compositionally biased region" description="Basic residues" evidence="2">
    <location>
        <begin position="964"/>
        <end position="974"/>
    </location>
</feature>
<dbReference type="EMBL" id="MCFG01000242">
    <property type="protein sequence ID" value="ORX77603.1"/>
    <property type="molecule type" value="Genomic_DNA"/>
</dbReference>
<feature type="region of interest" description="Disordered" evidence="2">
    <location>
        <begin position="955"/>
        <end position="982"/>
    </location>
</feature>
<dbReference type="OrthoDB" id="10663696at2759"/>
<feature type="compositionally biased region" description="Acidic residues" evidence="2">
    <location>
        <begin position="273"/>
        <end position="283"/>
    </location>
</feature>
<dbReference type="Proteomes" id="UP000193944">
    <property type="component" value="Unassembled WGS sequence"/>
</dbReference>
<comment type="caution">
    <text evidence="3">The sequence shown here is derived from an EMBL/GenBank/DDBJ whole genome shotgun (WGS) entry which is preliminary data.</text>
</comment>
<feature type="compositionally biased region" description="Acidic residues" evidence="2">
    <location>
        <begin position="230"/>
        <end position="240"/>
    </location>
</feature>
<evidence type="ECO:0000256" key="1">
    <source>
        <dbReference type="SAM" id="Coils"/>
    </source>
</evidence>
<feature type="compositionally biased region" description="Low complexity" evidence="2">
    <location>
        <begin position="509"/>
        <end position="523"/>
    </location>
</feature>
<feature type="compositionally biased region" description="Basic residues" evidence="2">
    <location>
        <begin position="1019"/>
        <end position="1030"/>
    </location>
</feature>
<feature type="compositionally biased region" description="Polar residues" evidence="2">
    <location>
        <begin position="1075"/>
        <end position="1087"/>
    </location>
</feature>
<protein>
    <submittedName>
        <fullName evidence="3">Uncharacterized protein</fullName>
    </submittedName>
</protein>
<feature type="region of interest" description="Disordered" evidence="2">
    <location>
        <begin position="1014"/>
        <end position="1033"/>
    </location>
</feature>
<feature type="compositionally biased region" description="Polar residues" evidence="2">
    <location>
        <begin position="128"/>
        <end position="141"/>
    </location>
</feature>
<feature type="region of interest" description="Disordered" evidence="2">
    <location>
        <begin position="509"/>
        <end position="531"/>
    </location>
</feature>
<keyword evidence="1" id="KW-0175">Coiled coil</keyword>
<feature type="region of interest" description="Disordered" evidence="2">
    <location>
        <begin position="226"/>
        <end position="336"/>
    </location>
</feature>
<reference evidence="3 4" key="1">
    <citation type="submission" date="2016-08" db="EMBL/GenBank/DDBJ databases">
        <title>A Parts List for Fungal Cellulosomes Revealed by Comparative Genomics.</title>
        <authorList>
            <consortium name="DOE Joint Genome Institute"/>
            <person name="Haitjema C.H."/>
            <person name="Gilmore S.P."/>
            <person name="Henske J.K."/>
            <person name="Solomon K.V."/>
            <person name="De Groot R."/>
            <person name="Kuo A."/>
            <person name="Mondo S.J."/>
            <person name="Salamov A.A."/>
            <person name="Labutti K."/>
            <person name="Zhao Z."/>
            <person name="Chiniquy J."/>
            <person name="Barry K."/>
            <person name="Brewer H.M."/>
            <person name="Purvine S.O."/>
            <person name="Wright A.T."/>
            <person name="Boxma B."/>
            <person name="Van Alen T."/>
            <person name="Hackstein J.H."/>
            <person name="Baker S.E."/>
            <person name="Grigoriev I.V."/>
            <person name="O'Malley M.A."/>
        </authorList>
    </citation>
    <scope>NUCLEOTIDE SEQUENCE [LARGE SCALE GENOMIC DNA]</scope>
    <source>
        <strain evidence="3 4">S4</strain>
    </source>
</reference>